<keyword evidence="4" id="KW-1185">Reference proteome</keyword>
<dbReference type="EMBL" id="JACIDT010000015">
    <property type="protein sequence ID" value="MBB3927838.1"/>
    <property type="molecule type" value="Genomic_DNA"/>
</dbReference>
<dbReference type="Pfam" id="PF17289">
    <property type="entry name" value="Terminase_6C"/>
    <property type="match status" value="1"/>
</dbReference>
<sequence length="489" mass="54162">MKHFDHLHLSRTDLLAAADEAERELCRRSLAAFAKRAWPVLEPATPLKWGWALDSICAHLEAVSRGEIKRLLMNVPPGSMKSLLTGVIFPAWEWGPLGMQSLRYLATAHKQDLAVRDNMKCRRLIQSEWYQRLWPVALTSDQNAKTKFENSRTGFREAMAFTSMTGSRGDRVILDDPHSVDDANSPAMLEAGILTFREALPSRVNNEDSAIIIIMQRLHEKDVSAVALDLGYEHLCIPMRYEEGRSRHVVGDPDPRTKDGELMFPERFSEKQVRELEKSLGSYASAGQLQQRPAPREGGLFKRSWFQFIHAMPAGSRKRVRAWDLAATKKATGSDPDWTAGVLMSRGDGGDFLIEGCERLRGSPMDVQAAIKSRAVTDGANVTIRLPQDPGQAGKAQAEQMVRDLAGYPVKVERPTGDKATRATPAAAQAEAGNIAILVTGDPARDAWIEPFLDEVTMFPGGAHDDQVDAMADALNELAVKKLTRFDVL</sequence>
<dbReference type="RefSeq" id="WP_246343881.1">
    <property type="nucleotide sequence ID" value="NZ_BSPS01000180.1"/>
</dbReference>
<dbReference type="InterPro" id="IPR006517">
    <property type="entry name" value="Phage_terminase_lsu-like_C"/>
</dbReference>
<name>A0A7W6FRC4_9SPHN</name>
<evidence type="ECO:0000313" key="4">
    <source>
        <dbReference type="Proteomes" id="UP000571950"/>
    </source>
</evidence>
<organism evidence="3 4">
    <name type="scientific">Sphingobium jiangsuense</name>
    <dbReference type="NCBI Taxonomy" id="870476"/>
    <lineage>
        <taxon>Bacteria</taxon>
        <taxon>Pseudomonadati</taxon>
        <taxon>Pseudomonadota</taxon>
        <taxon>Alphaproteobacteria</taxon>
        <taxon>Sphingomonadales</taxon>
        <taxon>Sphingomonadaceae</taxon>
        <taxon>Sphingobium</taxon>
    </lineage>
</organism>
<reference evidence="3 4" key="1">
    <citation type="submission" date="2020-08" db="EMBL/GenBank/DDBJ databases">
        <title>Genomic Encyclopedia of Type Strains, Phase IV (KMG-IV): sequencing the most valuable type-strain genomes for metagenomic binning, comparative biology and taxonomic classification.</title>
        <authorList>
            <person name="Goeker M."/>
        </authorList>
    </citation>
    <scope>NUCLEOTIDE SEQUENCE [LARGE SCALE GENOMIC DNA]</scope>
    <source>
        <strain evidence="3 4">DSM 26189</strain>
    </source>
</reference>
<dbReference type="NCBIfam" id="TIGR01630">
    <property type="entry name" value="psiM2_ORF9"/>
    <property type="match status" value="1"/>
</dbReference>
<dbReference type="Proteomes" id="UP000571950">
    <property type="component" value="Unassembled WGS sequence"/>
</dbReference>
<proteinExistence type="predicted"/>
<feature type="domain" description="Terminase large subunit gp17-like C-terminal" evidence="2">
    <location>
        <begin position="322"/>
        <end position="477"/>
    </location>
</feature>
<gene>
    <name evidence="3" type="ORF">GGR43_003575</name>
</gene>
<dbReference type="InterPro" id="IPR035421">
    <property type="entry name" value="Terminase_6C"/>
</dbReference>
<evidence type="ECO:0000313" key="3">
    <source>
        <dbReference type="EMBL" id="MBB3927838.1"/>
    </source>
</evidence>
<evidence type="ECO:0000259" key="2">
    <source>
        <dbReference type="Pfam" id="PF17289"/>
    </source>
</evidence>
<protein>
    <submittedName>
        <fullName evidence="3">Putative phage terminase large subunit-like protein</fullName>
    </submittedName>
</protein>
<keyword evidence="1" id="KW-1188">Viral release from host cell</keyword>
<evidence type="ECO:0000256" key="1">
    <source>
        <dbReference type="ARBA" id="ARBA00022612"/>
    </source>
</evidence>
<dbReference type="AlphaFoldDB" id="A0A7W6FRC4"/>
<comment type="caution">
    <text evidence="3">The sequence shown here is derived from an EMBL/GenBank/DDBJ whole genome shotgun (WGS) entry which is preliminary data.</text>
</comment>
<accession>A0A7W6FRC4</accession>